<feature type="domain" description="TF-B3" evidence="7">
    <location>
        <begin position="28"/>
        <end position="121"/>
    </location>
</feature>
<comment type="subcellular location">
    <subcellularLocation>
        <location evidence="1">Nucleus</location>
    </subcellularLocation>
</comment>
<dbReference type="GO" id="GO:0005634">
    <property type="term" value="C:nucleus"/>
    <property type="evidence" value="ECO:0007669"/>
    <property type="project" value="UniProtKB-SubCell"/>
</dbReference>
<dbReference type="InterPro" id="IPR015300">
    <property type="entry name" value="DNA-bd_pseudobarrel_sf"/>
</dbReference>
<dbReference type="PROSITE" id="PS50863">
    <property type="entry name" value="B3"/>
    <property type="match status" value="3"/>
</dbReference>
<dbReference type="Pfam" id="PF02362">
    <property type="entry name" value="B3"/>
    <property type="match status" value="3"/>
</dbReference>
<keyword evidence="3" id="KW-0238">DNA-binding</keyword>
<organism evidence="8 9">
    <name type="scientific">Ricinus communis</name>
    <name type="common">Castor bean</name>
    <dbReference type="NCBI Taxonomy" id="3988"/>
    <lineage>
        <taxon>Eukaryota</taxon>
        <taxon>Viridiplantae</taxon>
        <taxon>Streptophyta</taxon>
        <taxon>Embryophyta</taxon>
        <taxon>Tracheophyta</taxon>
        <taxon>Spermatophyta</taxon>
        <taxon>Magnoliopsida</taxon>
        <taxon>eudicotyledons</taxon>
        <taxon>Gunneridae</taxon>
        <taxon>Pentapetalae</taxon>
        <taxon>rosids</taxon>
        <taxon>fabids</taxon>
        <taxon>Malpighiales</taxon>
        <taxon>Euphorbiaceae</taxon>
        <taxon>Acalyphoideae</taxon>
        <taxon>Acalypheae</taxon>
        <taxon>Ricinus</taxon>
    </lineage>
</organism>
<dbReference type="SUPFAM" id="SSF101936">
    <property type="entry name" value="DNA-binding pseudobarrel domain"/>
    <property type="match status" value="3"/>
</dbReference>
<dbReference type="PANTHER" id="PTHR31920">
    <property type="entry name" value="B3 DOMAIN-CONTAINING"/>
    <property type="match status" value="1"/>
</dbReference>
<sequence>MALHREMKSNGDDRRRLPHSPAEKPLRHFFKIILPSNLNDMKLRIPTKFVRNFGNELSDVANFITPNCRLWKVGLRKVHNDIWFDDGWHDFVKHHSICIGYLLVFGYRGFSDFSVFIFDVSACEIEYPCNDQGLVHGEKCRIQNQVEVEDDNPTDVFGSGILSPSCSSLKSKVCDASASKEEPSKEVAPAEQNLGMKKRSRVVVLGGHPYLKRNYETRSKKVKVEQLDQLTNIDANESRKGTLDRYEMSWSHEVNELQDRSRSRVKSGENQLLPRCEEDIEIITSEMFEVMKFSPGSMRAIHAARKYSPKHPSFMVVLYPYNCCNNVLYVPRGFSEKYLSEAPNYLILEVSDGREWQVRVRKNCRRLDLGRGLTAFFRDNNLKAGDVCIFELIKNTEVMKASLFHAVQDDLEIITSETCESTNVSAESKKAIDAARMYKPANPSFMVVLRPYNCYDHGLSVPRIFSKWYLWRARKCIKVKVSDGREWTICLQKSCKHLVFQMGWKEFCKDNNLKAGDVCVFELITKNRVLKASIFHANQDAGPEN</sequence>
<feature type="domain" description="TF-B3" evidence="7">
    <location>
        <begin position="444"/>
        <end position="538"/>
    </location>
</feature>
<keyword evidence="4" id="KW-0804">Transcription</keyword>
<evidence type="ECO:0000256" key="4">
    <source>
        <dbReference type="ARBA" id="ARBA00023163"/>
    </source>
</evidence>
<keyword evidence="5" id="KW-0539">Nucleus</keyword>
<evidence type="ECO:0000313" key="9">
    <source>
        <dbReference type="Proteomes" id="UP000008311"/>
    </source>
</evidence>
<dbReference type="GO" id="GO:0003677">
    <property type="term" value="F:DNA binding"/>
    <property type="evidence" value="ECO:0007669"/>
    <property type="project" value="UniProtKB-KW"/>
</dbReference>
<evidence type="ECO:0000256" key="1">
    <source>
        <dbReference type="ARBA" id="ARBA00004123"/>
    </source>
</evidence>
<evidence type="ECO:0000256" key="6">
    <source>
        <dbReference type="SAM" id="MobiDB-lite"/>
    </source>
</evidence>
<evidence type="ECO:0000256" key="2">
    <source>
        <dbReference type="ARBA" id="ARBA00023015"/>
    </source>
</evidence>
<keyword evidence="2" id="KW-0805">Transcription regulation</keyword>
<dbReference type="InParanoid" id="B9RZG9"/>
<dbReference type="KEGG" id="rcu:8275548"/>
<dbReference type="InterPro" id="IPR050655">
    <property type="entry name" value="Plant_B3_domain"/>
</dbReference>
<dbReference type="Gene3D" id="2.40.330.10">
    <property type="entry name" value="DNA-binding pseudobarrel domain"/>
    <property type="match status" value="3"/>
</dbReference>
<accession>B9RZG9</accession>
<name>B9RZG9_RICCO</name>
<dbReference type="EMBL" id="EQ973834">
    <property type="protein sequence ID" value="EEF43349.1"/>
    <property type="molecule type" value="Genomic_DNA"/>
</dbReference>
<dbReference type="OMA" id="WHEFIEY"/>
<protein>
    <recommendedName>
        <fullName evidence="7">TF-B3 domain-containing protein</fullName>
    </recommendedName>
</protein>
<evidence type="ECO:0000256" key="3">
    <source>
        <dbReference type="ARBA" id="ARBA00023125"/>
    </source>
</evidence>
<dbReference type="SMART" id="SM01019">
    <property type="entry name" value="B3"/>
    <property type="match status" value="3"/>
</dbReference>
<dbReference type="OrthoDB" id="967349at2759"/>
<dbReference type="CDD" id="cd10017">
    <property type="entry name" value="B3_DNA"/>
    <property type="match status" value="3"/>
</dbReference>
<dbReference type="AlphaFoldDB" id="B9RZG9"/>
<dbReference type="eggNOG" id="ENOG502SN2E">
    <property type="taxonomic scope" value="Eukaryota"/>
</dbReference>
<gene>
    <name evidence="8" type="ORF">RCOM_0939100</name>
</gene>
<dbReference type="PANTHER" id="PTHR31920:SF147">
    <property type="entry name" value="TF-B3 DOMAIN-CONTAINING PROTEIN"/>
    <property type="match status" value="1"/>
</dbReference>
<feature type="domain" description="TF-B3" evidence="7">
    <location>
        <begin position="313"/>
        <end position="407"/>
    </location>
</feature>
<evidence type="ECO:0000259" key="7">
    <source>
        <dbReference type="PROSITE" id="PS50863"/>
    </source>
</evidence>
<feature type="region of interest" description="Disordered" evidence="6">
    <location>
        <begin position="1"/>
        <end position="21"/>
    </location>
</feature>
<proteinExistence type="predicted"/>
<dbReference type="STRING" id="3988.B9RZG9"/>
<dbReference type="InterPro" id="IPR003340">
    <property type="entry name" value="B3_DNA-bd"/>
</dbReference>
<evidence type="ECO:0000313" key="8">
    <source>
        <dbReference type="EMBL" id="EEF43349.1"/>
    </source>
</evidence>
<reference evidence="9" key="1">
    <citation type="journal article" date="2010" name="Nat. Biotechnol.">
        <title>Draft genome sequence of the oilseed species Ricinus communis.</title>
        <authorList>
            <person name="Chan A.P."/>
            <person name="Crabtree J."/>
            <person name="Zhao Q."/>
            <person name="Lorenzi H."/>
            <person name="Orvis J."/>
            <person name="Puiu D."/>
            <person name="Melake-Berhan A."/>
            <person name="Jones K.M."/>
            <person name="Redman J."/>
            <person name="Chen G."/>
            <person name="Cahoon E.B."/>
            <person name="Gedil M."/>
            <person name="Stanke M."/>
            <person name="Haas B.J."/>
            <person name="Wortman J.R."/>
            <person name="Fraser-Liggett C.M."/>
            <person name="Ravel J."/>
            <person name="Rabinowicz P.D."/>
        </authorList>
    </citation>
    <scope>NUCLEOTIDE SEQUENCE [LARGE SCALE GENOMIC DNA]</scope>
    <source>
        <strain evidence="9">cv. Hale</strain>
    </source>
</reference>
<keyword evidence="9" id="KW-1185">Reference proteome</keyword>
<evidence type="ECO:0000256" key="5">
    <source>
        <dbReference type="ARBA" id="ARBA00023242"/>
    </source>
</evidence>
<dbReference type="Proteomes" id="UP000008311">
    <property type="component" value="Unassembled WGS sequence"/>
</dbReference>